<feature type="transmembrane region" description="Helical" evidence="2">
    <location>
        <begin position="67"/>
        <end position="87"/>
    </location>
</feature>
<dbReference type="Pfam" id="PF00583">
    <property type="entry name" value="Acetyltransf_1"/>
    <property type="match status" value="1"/>
</dbReference>
<dbReference type="PANTHER" id="PTHR13947">
    <property type="entry name" value="GNAT FAMILY N-ACETYLTRANSFERASE"/>
    <property type="match status" value="1"/>
</dbReference>
<dbReference type="Gene3D" id="3.40.630.30">
    <property type="match status" value="1"/>
</dbReference>
<dbReference type="AlphaFoldDB" id="A0A1B6J7M3"/>
<keyword evidence="2" id="KW-0812">Transmembrane</keyword>
<keyword evidence="1" id="KW-0808">Transferase</keyword>
<dbReference type="PANTHER" id="PTHR13947:SF37">
    <property type="entry name" value="LD18367P"/>
    <property type="match status" value="1"/>
</dbReference>
<evidence type="ECO:0000256" key="2">
    <source>
        <dbReference type="SAM" id="Phobius"/>
    </source>
</evidence>
<evidence type="ECO:0000259" key="3">
    <source>
        <dbReference type="PROSITE" id="PS51186"/>
    </source>
</evidence>
<dbReference type="InterPro" id="IPR016181">
    <property type="entry name" value="Acyl_CoA_acyltransferase"/>
</dbReference>
<dbReference type="EMBL" id="GECU01028939">
    <property type="protein sequence ID" value="JAS78767.1"/>
    <property type="molecule type" value="Transcribed_RNA"/>
</dbReference>
<reference evidence="5" key="1">
    <citation type="submission" date="2015-11" db="EMBL/GenBank/DDBJ databases">
        <title>De novo transcriptome assembly of four potential Pierce s Disease insect vectors from Arizona vineyards.</title>
        <authorList>
            <person name="Tassone E.E."/>
        </authorList>
    </citation>
    <scope>NUCLEOTIDE SEQUENCE</scope>
</reference>
<dbReference type="CDD" id="cd04301">
    <property type="entry name" value="NAT_SF"/>
    <property type="match status" value="1"/>
</dbReference>
<proteinExistence type="predicted"/>
<dbReference type="PROSITE" id="PS51186">
    <property type="entry name" value="GNAT"/>
    <property type="match status" value="1"/>
</dbReference>
<keyword evidence="2" id="KW-1133">Transmembrane helix</keyword>
<organism evidence="5">
    <name type="scientific">Homalodisca liturata</name>
    <dbReference type="NCBI Taxonomy" id="320908"/>
    <lineage>
        <taxon>Eukaryota</taxon>
        <taxon>Metazoa</taxon>
        <taxon>Ecdysozoa</taxon>
        <taxon>Arthropoda</taxon>
        <taxon>Hexapoda</taxon>
        <taxon>Insecta</taxon>
        <taxon>Pterygota</taxon>
        <taxon>Neoptera</taxon>
        <taxon>Paraneoptera</taxon>
        <taxon>Hemiptera</taxon>
        <taxon>Auchenorrhyncha</taxon>
        <taxon>Membracoidea</taxon>
        <taxon>Cicadellidae</taxon>
        <taxon>Cicadellinae</taxon>
        <taxon>Proconiini</taxon>
        <taxon>Homalodisca</taxon>
    </lineage>
</organism>
<feature type="domain" description="N-acetyltransferase" evidence="3">
    <location>
        <begin position="87"/>
        <end position="248"/>
    </location>
</feature>
<dbReference type="InterPro" id="IPR050769">
    <property type="entry name" value="NAT_camello-type"/>
</dbReference>
<dbReference type="GO" id="GO:0008080">
    <property type="term" value="F:N-acetyltransferase activity"/>
    <property type="evidence" value="ECO:0007669"/>
    <property type="project" value="InterPro"/>
</dbReference>
<gene>
    <name evidence="4" type="ORF">g.9954</name>
    <name evidence="5" type="ORF">g.9955</name>
</gene>
<evidence type="ECO:0000313" key="5">
    <source>
        <dbReference type="EMBL" id="JAS95177.1"/>
    </source>
</evidence>
<dbReference type="EMBL" id="GECU01012529">
    <property type="protein sequence ID" value="JAS95177.1"/>
    <property type="molecule type" value="Transcribed_RNA"/>
</dbReference>
<keyword evidence="2" id="KW-0472">Membrane</keyword>
<evidence type="ECO:0000313" key="4">
    <source>
        <dbReference type="EMBL" id="JAS78767.1"/>
    </source>
</evidence>
<name>A0A1B6J7M3_9HEMI</name>
<evidence type="ECO:0000256" key="1">
    <source>
        <dbReference type="ARBA" id="ARBA00022679"/>
    </source>
</evidence>
<sequence length="259" mass="29800">MSKITHFIVIRDYKPGDEYQCREIVKEGTMATVNNAFFSLIEVTFQLMVLSTAAMFIFFGLPFTVCLGSIPGVIIFMYMCVWAGHLFKSVELTQDLGNIPRVYMSSDSTGFWVAEAFEPVFMNNEPSHFKYSIFSEKEYKHKQIDVSSYRKTLVGTVGIVKSQISEDCAWLRRMAVRPKYQCMGIGKALLNEALQFCNEKYQGVELVTTEWHDSARTLYIKRGFQLKQMYHKQLLGSIVAILIYQLHYKVQPNQISITP</sequence>
<dbReference type="InterPro" id="IPR000182">
    <property type="entry name" value="GNAT_dom"/>
</dbReference>
<protein>
    <recommendedName>
        <fullName evidence="3">N-acetyltransferase domain-containing protein</fullName>
    </recommendedName>
</protein>
<dbReference type="SUPFAM" id="SSF55729">
    <property type="entry name" value="Acyl-CoA N-acyltransferases (Nat)"/>
    <property type="match status" value="1"/>
</dbReference>
<accession>A0A1B6J7M3</accession>